<comment type="cofactor">
    <cofactor evidence="15">
        <name>Mg(2+)</name>
        <dbReference type="ChEBI" id="CHEBI:18420"/>
    </cofactor>
    <text evidence="15">Binds 2 magnesium ions per tetramer.</text>
</comment>
<dbReference type="InterPro" id="IPR004532">
    <property type="entry name" value="Phe-tRNA-ligase_IIc_bsu_bact"/>
</dbReference>
<dbReference type="InterPro" id="IPR005146">
    <property type="entry name" value="B3/B4_tRNA-bd"/>
</dbReference>
<dbReference type="SMART" id="SM00874">
    <property type="entry name" value="B5"/>
    <property type="match status" value="1"/>
</dbReference>
<evidence type="ECO:0000313" key="20">
    <source>
        <dbReference type="EMBL" id="AYF92578.1"/>
    </source>
</evidence>
<evidence type="ECO:0000256" key="12">
    <source>
        <dbReference type="ARBA" id="ARBA00022917"/>
    </source>
</evidence>
<keyword evidence="12 15" id="KW-0648">Protein biosynthesis</keyword>
<dbReference type="EC" id="6.1.1.20" evidence="15"/>
<evidence type="ECO:0000256" key="13">
    <source>
        <dbReference type="ARBA" id="ARBA00023146"/>
    </source>
</evidence>
<dbReference type="Gene3D" id="3.30.56.10">
    <property type="match status" value="2"/>
</dbReference>
<keyword evidence="13 15" id="KW-0030">Aminoacyl-tRNA synthetase</keyword>
<dbReference type="FunFam" id="3.30.56.10:FF:000002">
    <property type="entry name" value="Phenylalanine--tRNA ligase beta subunit"/>
    <property type="match status" value="1"/>
</dbReference>
<feature type="binding site" evidence="15">
    <location>
        <position position="467"/>
    </location>
    <ligand>
        <name>Mg(2+)</name>
        <dbReference type="ChEBI" id="CHEBI:18420"/>
        <note>shared with alpha subunit</note>
    </ligand>
</feature>
<feature type="binding site" evidence="15">
    <location>
        <position position="471"/>
    </location>
    <ligand>
        <name>Mg(2+)</name>
        <dbReference type="ChEBI" id="CHEBI:18420"/>
        <note>shared with alpha subunit</note>
    </ligand>
</feature>
<evidence type="ECO:0000256" key="5">
    <source>
        <dbReference type="ARBA" id="ARBA00022555"/>
    </source>
</evidence>
<comment type="subunit">
    <text evidence="3 15">Tetramer of two alpha and two beta subunits.</text>
</comment>
<name>A0A387ASH1_9LACO</name>
<keyword evidence="4 15" id="KW-0963">Cytoplasm</keyword>
<reference evidence="20 21" key="1">
    <citation type="submission" date="2018-09" db="EMBL/GenBank/DDBJ databases">
        <title>Genome sequencing of strain BHWM-4.</title>
        <authorList>
            <person name="Heo J."/>
            <person name="Kim S.-J."/>
            <person name="Kwon S.-W."/>
        </authorList>
    </citation>
    <scope>NUCLEOTIDE SEQUENCE [LARGE SCALE GENOMIC DNA]</scope>
    <source>
        <strain evidence="20 21">BHWM-4</strain>
    </source>
</reference>
<dbReference type="GO" id="GO:0000287">
    <property type="term" value="F:magnesium ion binding"/>
    <property type="evidence" value="ECO:0007669"/>
    <property type="project" value="UniProtKB-UniRule"/>
</dbReference>
<organism evidence="20 21">
    <name type="scientific">Apilactobacillus bombintestini</name>
    <dbReference type="NCBI Taxonomy" id="2419772"/>
    <lineage>
        <taxon>Bacteria</taxon>
        <taxon>Bacillati</taxon>
        <taxon>Bacillota</taxon>
        <taxon>Bacilli</taxon>
        <taxon>Lactobacillales</taxon>
        <taxon>Lactobacillaceae</taxon>
        <taxon>Apilactobacillus</taxon>
    </lineage>
</organism>
<evidence type="ECO:0000259" key="18">
    <source>
        <dbReference type="PROSITE" id="PS51447"/>
    </source>
</evidence>
<keyword evidence="9 15" id="KW-0067">ATP-binding</keyword>
<gene>
    <name evidence="15" type="primary">pheT</name>
    <name evidence="20" type="ORF">D7I45_03360</name>
</gene>
<dbReference type="InterPro" id="IPR009061">
    <property type="entry name" value="DNA-bd_dom_put_sf"/>
</dbReference>
<evidence type="ECO:0000256" key="4">
    <source>
        <dbReference type="ARBA" id="ARBA00022490"/>
    </source>
</evidence>
<dbReference type="Gene3D" id="2.40.50.140">
    <property type="entry name" value="Nucleic acid-binding proteins"/>
    <property type="match status" value="1"/>
</dbReference>
<keyword evidence="6 15" id="KW-0436">Ligase</keyword>
<dbReference type="Pfam" id="PF03147">
    <property type="entry name" value="FDX-ACB"/>
    <property type="match status" value="1"/>
</dbReference>
<dbReference type="InterPro" id="IPR012340">
    <property type="entry name" value="NA-bd_OB-fold"/>
</dbReference>
<dbReference type="InterPro" id="IPR005147">
    <property type="entry name" value="tRNA_synthase_B5-dom"/>
</dbReference>
<dbReference type="SUPFAM" id="SSF50249">
    <property type="entry name" value="Nucleic acid-binding proteins"/>
    <property type="match status" value="1"/>
</dbReference>
<keyword evidence="21" id="KW-1185">Reference proteome</keyword>
<sequence>MRISYDWLRKYIDLDIPADELAEKIERSSVEVDSVIRPKAGLKKIVVGEIVDMKDHPDSDHLHICQVDVGEEEPVQIVCGAPNAAVGKKVITALSGARVADNMKIKKSKMRGVQSNGMLCALDEIGYPKDVVPKEWADGIYFLPEDAKLGDDVYKYIGMDDELIDLDVTPNRGDMLSMYGTVHDLSAIYNKPAKFDHTEIKETSGKKTADQMSNNVDKNIAWSYLNRVVNNVEVKPSPLWMQIRLWNAGIKPVNNVVDITNYIMLKLGQPMHAYDLDKLAGKELAVRYAKNGEKITTLEDDEVELDDKDLIVSDSEKPVALAGIIGGKDTSITEDTKNVVFECAIFDPIQVRKTARQHVIHTEASQRFERGVDPQGLDEALNTACEMSRELAGGEVTDDILEGSRKDVEPVSIEITTDRINHVLGTALTEETIIDIFNRLGFDVDSNNGKLVVTVPTRRGDIHIPADLIEEVARIYGYDNLPSTLPTTNMTTGGLNPKQKLMRNTRNILEGLGLTHAISYALTTDEEAKMFMMGDSYETRLSYPMSSDHTTLRMNLVTGLLDDIAYNQARKVNDVALYEQGRIFTKDSEDEVKPKEIEHISGAISGSLLDNSWNVKAKNVDFYQIKGIVESYLETIGFKGQISYKANKQYPEMHPGRTADIYVHDHYVGFVGQVHPKVAKQFKIKDTYVFDLNFDSLFELPKKEQNYEPVSKYPSITRDIALLIDEDINNDDIVAVINKRGGAYLTDVKLFDLYDGENVPEGKKSLAYTLTFQNKRDTLVDEDVNKAMAKVQRNLEREFDVEVR</sequence>
<dbReference type="HAMAP" id="MF_00283">
    <property type="entry name" value="Phe_tRNA_synth_beta1"/>
    <property type="match status" value="1"/>
</dbReference>
<dbReference type="GO" id="GO:0009328">
    <property type="term" value="C:phenylalanine-tRNA ligase complex"/>
    <property type="evidence" value="ECO:0007669"/>
    <property type="project" value="TreeGrafter"/>
</dbReference>
<evidence type="ECO:0000256" key="3">
    <source>
        <dbReference type="ARBA" id="ARBA00011209"/>
    </source>
</evidence>
<dbReference type="SUPFAM" id="SSF54991">
    <property type="entry name" value="Anticodon-binding domain of PheRS"/>
    <property type="match status" value="1"/>
</dbReference>
<dbReference type="OrthoDB" id="9805455at2"/>
<dbReference type="AlphaFoldDB" id="A0A387ASH1"/>
<dbReference type="NCBIfam" id="TIGR00472">
    <property type="entry name" value="pheT_bact"/>
    <property type="match status" value="1"/>
</dbReference>
<dbReference type="PROSITE" id="PS50886">
    <property type="entry name" value="TRBD"/>
    <property type="match status" value="1"/>
</dbReference>
<evidence type="ECO:0000256" key="11">
    <source>
        <dbReference type="ARBA" id="ARBA00022884"/>
    </source>
</evidence>
<evidence type="ECO:0000256" key="10">
    <source>
        <dbReference type="ARBA" id="ARBA00022842"/>
    </source>
</evidence>
<keyword evidence="7 15" id="KW-0479">Metal-binding</keyword>
<dbReference type="Pfam" id="PF01588">
    <property type="entry name" value="tRNA_bind"/>
    <property type="match status" value="1"/>
</dbReference>
<proteinExistence type="inferred from homology"/>
<evidence type="ECO:0000256" key="14">
    <source>
        <dbReference type="ARBA" id="ARBA00049255"/>
    </source>
</evidence>
<dbReference type="InterPro" id="IPR033714">
    <property type="entry name" value="tRNA_bind_bactPheRS"/>
</dbReference>
<feature type="domain" description="TRNA-binding" evidence="17">
    <location>
        <begin position="39"/>
        <end position="154"/>
    </location>
</feature>
<dbReference type="InterPro" id="IPR045060">
    <property type="entry name" value="Phe-tRNA-ligase_IIc_bsu"/>
</dbReference>
<dbReference type="PANTHER" id="PTHR10947">
    <property type="entry name" value="PHENYLALANYL-TRNA SYNTHETASE BETA CHAIN AND LEUCINE-RICH REPEAT-CONTAINING PROTEIN 47"/>
    <property type="match status" value="1"/>
</dbReference>
<keyword evidence="10 15" id="KW-0460">Magnesium</keyword>
<feature type="domain" description="B5" evidence="19">
    <location>
        <begin position="408"/>
        <end position="483"/>
    </location>
</feature>
<comment type="similarity">
    <text evidence="2 15">Belongs to the phenylalanyl-tRNA synthetase beta subunit family. Type 1 subfamily.</text>
</comment>
<dbReference type="SMART" id="SM00873">
    <property type="entry name" value="B3_4"/>
    <property type="match status" value="1"/>
</dbReference>
<dbReference type="Pfam" id="PF03484">
    <property type="entry name" value="B5"/>
    <property type="match status" value="1"/>
</dbReference>
<dbReference type="GO" id="GO:0004826">
    <property type="term" value="F:phenylalanine-tRNA ligase activity"/>
    <property type="evidence" value="ECO:0007669"/>
    <property type="project" value="UniProtKB-UniRule"/>
</dbReference>
<dbReference type="InterPro" id="IPR041616">
    <property type="entry name" value="PheRS_beta_core"/>
</dbReference>
<dbReference type="EMBL" id="CP032626">
    <property type="protein sequence ID" value="AYF92578.1"/>
    <property type="molecule type" value="Genomic_DNA"/>
</dbReference>
<dbReference type="FunFam" id="3.30.70.380:FF:000001">
    <property type="entry name" value="Phenylalanine--tRNA ligase beta subunit"/>
    <property type="match status" value="1"/>
</dbReference>
<dbReference type="PANTHER" id="PTHR10947:SF0">
    <property type="entry name" value="PHENYLALANINE--TRNA LIGASE BETA SUBUNIT"/>
    <property type="match status" value="1"/>
</dbReference>
<dbReference type="FunFam" id="3.30.930.10:FF:000022">
    <property type="entry name" value="Phenylalanine--tRNA ligase beta subunit"/>
    <property type="match status" value="1"/>
</dbReference>
<dbReference type="SUPFAM" id="SSF46955">
    <property type="entry name" value="Putative DNA-binding domain"/>
    <property type="match status" value="1"/>
</dbReference>
<dbReference type="GO" id="GO:0005524">
    <property type="term" value="F:ATP binding"/>
    <property type="evidence" value="ECO:0007669"/>
    <property type="project" value="UniProtKB-UniRule"/>
</dbReference>
<dbReference type="Pfam" id="PF03483">
    <property type="entry name" value="B3_4"/>
    <property type="match status" value="1"/>
</dbReference>
<evidence type="ECO:0000256" key="7">
    <source>
        <dbReference type="ARBA" id="ARBA00022723"/>
    </source>
</evidence>
<dbReference type="GO" id="GO:0000049">
    <property type="term" value="F:tRNA binding"/>
    <property type="evidence" value="ECO:0007669"/>
    <property type="project" value="UniProtKB-UniRule"/>
</dbReference>
<keyword evidence="5 16" id="KW-0820">tRNA-binding</keyword>
<protein>
    <recommendedName>
        <fullName evidence="15">Phenylalanine--tRNA ligase beta subunit</fullName>
        <ecNumber evidence="15">6.1.1.20</ecNumber>
    </recommendedName>
    <alternativeName>
        <fullName evidence="15">Phenylalanyl-tRNA synthetase beta subunit</fullName>
        <shortName evidence="15">PheRS</shortName>
    </alternativeName>
</protein>
<dbReference type="SMART" id="SM00896">
    <property type="entry name" value="FDX-ACB"/>
    <property type="match status" value="1"/>
</dbReference>
<dbReference type="GO" id="GO:0016740">
    <property type="term" value="F:transferase activity"/>
    <property type="evidence" value="ECO:0007669"/>
    <property type="project" value="UniProtKB-ARBA"/>
</dbReference>
<dbReference type="NCBIfam" id="NF045760">
    <property type="entry name" value="YtpR"/>
    <property type="match status" value="1"/>
</dbReference>
<keyword evidence="11 16" id="KW-0694">RNA-binding</keyword>
<evidence type="ECO:0000256" key="9">
    <source>
        <dbReference type="ARBA" id="ARBA00022840"/>
    </source>
</evidence>
<dbReference type="Gene3D" id="3.30.930.10">
    <property type="entry name" value="Bira Bifunctional Protein, Domain 2"/>
    <property type="match status" value="1"/>
</dbReference>
<dbReference type="Gene3D" id="3.30.70.380">
    <property type="entry name" value="Ferrodoxin-fold anticodon-binding domain"/>
    <property type="match status" value="1"/>
</dbReference>
<dbReference type="GO" id="GO:0006432">
    <property type="term" value="P:phenylalanyl-tRNA aminoacylation"/>
    <property type="evidence" value="ECO:0007669"/>
    <property type="project" value="UniProtKB-UniRule"/>
</dbReference>
<dbReference type="CDD" id="cd00769">
    <property type="entry name" value="PheRS_beta_core"/>
    <property type="match status" value="1"/>
</dbReference>
<evidence type="ECO:0000256" key="15">
    <source>
        <dbReference type="HAMAP-Rule" id="MF_00283"/>
    </source>
</evidence>
<dbReference type="PROSITE" id="PS51483">
    <property type="entry name" value="B5"/>
    <property type="match status" value="1"/>
</dbReference>
<dbReference type="CDD" id="cd02796">
    <property type="entry name" value="tRNA_bind_bactPheRS"/>
    <property type="match status" value="1"/>
</dbReference>
<dbReference type="RefSeq" id="WP_120784346.1">
    <property type="nucleotide sequence ID" value="NZ_CP032626.1"/>
</dbReference>
<dbReference type="PROSITE" id="PS51447">
    <property type="entry name" value="FDX_ACB"/>
    <property type="match status" value="1"/>
</dbReference>
<accession>A0A387ASH1</accession>
<feature type="binding site" evidence="15">
    <location>
        <position position="470"/>
    </location>
    <ligand>
        <name>Mg(2+)</name>
        <dbReference type="ChEBI" id="CHEBI:18420"/>
        <note>shared with alpha subunit</note>
    </ligand>
</feature>
<dbReference type="Proteomes" id="UP000272003">
    <property type="component" value="Chromosome"/>
</dbReference>
<feature type="binding site" evidence="15">
    <location>
        <position position="461"/>
    </location>
    <ligand>
        <name>Mg(2+)</name>
        <dbReference type="ChEBI" id="CHEBI:18420"/>
        <note>shared with alpha subunit</note>
    </ligand>
</feature>
<feature type="domain" description="FDX-ACB" evidence="18">
    <location>
        <begin position="711"/>
        <end position="804"/>
    </location>
</feature>
<evidence type="ECO:0000313" key="21">
    <source>
        <dbReference type="Proteomes" id="UP000272003"/>
    </source>
</evidence>
<dbReference type="SUPFAM" id="SSF55681">
    <property type="entry name" value="Class II aaRS and biotin synthetases"/>
    <property type="match status" value="1"/>
</dbReference>
<dbReference type="FunFam" id="2.40.50.140:FF:000045">
    <property type="entry name" value="Phenylalanine--tRNA ligase beta subunit"/>
    <property type="match status" value="1"/>
</dbReference>
<comment type="catalytic activity">
    <reaction evidence="14 15">
        <text>tRNA(Phe) + L-phenylalanine + ATP = L-phenylalanyl-tRNA(Phe) + AMP + diphosphate + H(+)</text>
        <dbReference type="Rhea" id="RHEA:19413"/>
        <dbReference type="Rhea" id="RHEA-COMP:9668"/>
        <dbReference type="Rhea" id="RHEA-COMP:9699"/>
        <dbReference type="ChEBI" id="CHEBI:15378"/>
        <dbReference type="ChEBI" id="CHEBI:30616"/>
        <dbReference type="ChEBI" id="CHEBI:33019"/>
        <dbReference type="ChEBI" id="CHEBI:58095"/>
        <dbReference type="ChEBI" id="CHEBI:78442"/>
        <dbReference type="ChEBI" id="CHEBI:78531"/>
        <dbReference type="ChEBI" id="CHEBI:456215"/>
        <dbReference type="EC" id="6.1.1.20"/>
    </reaction>
</comment>
<dbReference type="FunFam" id="3.50.40.10:FF:000001">
    <property type="entry name" value="Phenylalanine--tRNA ligase beta subunit"/>
    <property type="match status" value="1"/>
</dbReference>
<dbReference type="InterPro" id="IPR045864">
    <property type="entry name" value="aa-tRNA-synth_II/BPL/LPL"/>
</dbReference>
<keyword evidence="8 15" id="KW-0547">Nucleotide-binding</keyword>
<dbReference type="Pfam" id="PF17759">
    <property type="entry name" value="tRNA_synthFbeta"/>
    <property type="match status" value="1"/>
</dbReference>
<evidence type="ECO:0000259" key="17">
    <source>
        <dbReference type="PROSITE" id="PS50886"/>
    </source>
</evidence>
<dbReference type="GO" id="GO:0140096">
    <property type="term" value="F:catalytic activity, acting on a protein"/>
    <property type="evidence" value="ECO:0007669"/>
    <property type="project" value="UniProtKB-ARBA"/>
</dbReference>
<evidence type="ECO:0000256" key="8">
    <source>
        <dbReference type="ARBA" id="ARBA00022741"/>
    </source>
</evidence>
<evidence type="ECO:0000256" key="2">
    <source>
        <dbReference type="ARBA" id="ARBA00008653"/>
    </source>
</evidence>
<evidence type="ECO:0000256" key="16">
    <source>
        <dbReference type="PROSITE-ProRule" id="PRU00209"/>
    </source>
</evidence>
<evidence type="ECO:0000256" key="6">
    <source>
        <dbReference type="ARBA" id="ARBA00022598"/>
    </source>
</evidence>
<dbReference type="InterPro" id="IPR005121">
    <property type="entry name" value="Fdx_antiC-bd"/>
</dbReference>
<evidence type="ECO:0000259" key="19">
    <source>
        <dbReference type="PROSITE" id="PS51483"/>
    </source>
</evidence>
<comment type="subcellular location">
    <subcellularLocation>
        <location evidence="1 15">Cytoplasm</location>
    </subcellularLocation>
</comment>
<dbReference type="InterPro" id="IPR020825">
    <property type="entry name" value="Phe-tRNA_synthase-like_B3/B4"/>
</dbReference>
<dbReference type="InterPro" id="IPR036690">
    <property type="entry name" value="Fdx_antiC-bd_sf"/>
</dbReference>
<evidence type="ECO:0000256" key="1">
    <source>
        <dbReference type="ARBA" id="ARBA00004496"/>
    </source>
</evidence>
<dbReference type="Gene3D" id="3.50.40.10">
    <property type="entry name" value="Phenylalanyl-trna Synthetase, Chain B, domain 3"/>
    <property type="match status" value="1"/>
</dbReference>
<dbReference type="KEGG" id="abom:D7I45_03360"/>
<dbReference type="SUPFAM" id="SSF56037">
    <property type="entry name" value="PheT/TilS domain"/>
    <property type="match status" value="1"/>
</dbReference>
<dbReference type="InterPro" id="IPR002547">
    <property type="entry name" value="tRNA-bd_dom"/>
</dbReference>